<dbReference type="GO" id="GO:0003735">
    <property type="term" value="F:structural constituent of ribosome"/>
    <property type="evidence" value="ECO:0007669"/>
    <property type="project" value="TreeGrafter"/>
</dbReference>
<dbReference type="SMART" id="SM00316">
    <property type="entry name" value="S1"/>
    <property type="match status" value="2"/>
</dbReference>
<reference evidence="4" key="1">
    <citation type="submission" date="2023-06" db="EMBL/GenBank/DDBJ databases">
        <title>Survivors Of The Sea: Transcriptome response of Skeletonema marinoi to long-term dormancy.</title>
        <authorList>
            <person name="Pinder M.I.M."/>
            <person name="Kourtchenko O."/>
            <person name="Robertson E.K."/>
            <person name="Larsson T."/>
            <person name="Maumus F."/>
            <person name="Osuna-Cruz C.M."/>
            <person name="Vancaester E."/>
            <person name="Stenow R."/>
            <person name="Vandepoele K."/>
            <person name="Ploug H."/>
            <person name="Bruchert V."/>
            <person name="Godhe A."/>
            <person name="Topel M."/>
        </authorList>
    </citation>
    <scope>NUCLEOTIDE SEQUENCE</scope>
    <source>
        <strain evidence="4">R05AC</strain>
    </source>
</reference>
<evidence type="ECO:0000313" key="4">
    <source>
        <dbReference type="EMBL" id="KAK1745302.1"/>
    </source>
</evidence>
<protein>
    <submittedName>
        <fullName evidence="4">30S ribosomal protein S1</fullName>
    </submittedName>
</protein>
<comment type="caution">
    <text evidence="4">The sequence shown here is derived from an EMBL/GenBank/DDBJ whole genome shotgun (WGS) entry which is preliminary data.</text>
</comment>
<organism evidence="4 5">
    <name type="scientific">Skeletonema marinoi</name>
    <dbReference type="NCBI Taxonomy" id="267567"/>
    <lineage>
        <taxon>Eukaryota</taxon>
        <taxon>Sar</taxon>
        <taxon>Stramenopiles</taxon>
        <taxon>Ochrophyta</taxon>
        <taxon>Bacillariophyta</taxon>
        <taxon>Coscinodiscophyceae</taxon>
        <taxon>Thalassiosirophycidae</taxon>
        <taxon>Thalassiosirales</taxon>
        <taxon>Skeletonemataceae</taxon>
        <taxon>Skeletonema</taxon>
        <taxon>Skeletonema marinoi-dohrnii complex</taxon>
    </lineage>
</organism>
<dbReference type="Gene3D" id="2.40.50.140">
    <property type="entry name" value="Nucleic acid-binding proteins"/>
    <property type="match status" value="2"/>
</dbReference>
<dbReference type="EMBL" id="JATAAI010000006">
    <property type="protein sequence ID" value="KAK1745302.1"/>
    <property type="molecule type" value="Genomic_DNA"/>
</dbReference>
<dbReference type="PROSITE" id="PS50126">
    <property type="entry name" value="S1"/>
    <property type="match status" value="2"/>
</dbReference>
<feature type="compositionally biased region" description="Basic and acidic residues" evidence="2">
    <location>
        <begin position="265"/>
        <end position="280"/>
    </location>
</feature>
<keyword evidence="4" id="KW-0689">Ribosomal protein</keyword>
<evidence type="ECO:0000256" key="1">
    <source>
        <dbReference type="ARBA" id="ARBA00025453"/>
    </source>
</evidence>
<dbReference type="GO" id="GO:0006412">
    <property type="term" value="P:translation"/>
    <property type="evidence" value="ECO:0007669"/>
    <property type="project" value="TreeGrafter"/>
</dbReference>
<dbReference type="InterPro" id="IPR050437">
    <property type="entry name" value="Ribos_protein_bS1-like"/>
</dbReference>
<feature type="region of interest" description="Disordered" evidence="2">
    <location>
        <begin position="262"/>
        <end position="294"/>
    </location>
</feature>
<name>A0AAD9DFI9_9STRA</name>
<dbReference type="GO" id="GO:0005737">
    <property type="term" value="C:cytoplasm"/>
    <property type="evidence" value="ECO:0007669"/>
    <property type="project" value="UniProtKB-ARBA"/>
</dbReference>
<dbReference type="SUPFAM" id="SSF50249">
    <property type="entry name" value="Nucleic acid-binding proteins"/>
    <property type="match status" value="2"/>
</dbReference>
<dbReference type="InterPro" id="IPR003029">
    <property type="entry name" value="S1_domain"/>
</dbReference>
<gene>
    <name evidence="4" type="ORF">QTG54_004593</name>
</gene>
<keyword evidence="5" id="KW-1185">Reference proteome</keyword>
<evidence type="ECO:0000256" key="2">
    <source>
        <dbReference type="SAM" id="MobiDB-lite"/>
    </source>
</evidence>
<feature type="region of interest" description="Disordered" evidence="2">
    <location>
        <begin position="139"/>
        <end position="168"/>
    </location>
</feature>
<feature type="domain" description="S1 motif" evidence="3">
    <location>
        <begin position="69"/>
        <end position="138"/>
    </location>
</feature>
<dbReference type="GO" id="GO:0003729">
    <property type="term" value="F:mRNA binding"/>
    <property type="evidence" value="ECO:0007669"/>
    <property type="project" value="TreeGrafter"/>
</dbReference>
<dbReference type="Pfam" id="PF00575">
    <property type="entry name" value="S1"/>
    <property type="match status" value="2"/>
</dbReference>
<evidence type="ECO:0000313" key="5">
    <source>
        <dbReference type="Proteomes" id="UP001224775"/>
    </source>
</evidence>
<accession>A0AAD9DFI9</accession>
<proteinExistence type="predicted"/>
<dbReference type="Proteomes" id="UP001224775">
    <property type="component" value="Unassembled WGS sequence"/>
</dbReference>
<sequence>MGCGCSSCGGVALRMSTVEDVPVEDVPAEVEAMDGVASDEEAHNVDRPARDSGIAKHKDRVELKDLEIGAEVSATVKTVTSYGAFLDIGAKSDALIHVSRLSDDFVSNVEDVVKQGDKISVRIISVDTDKNQIGVTMRSAEAEENAANNSGRPSKRRERPQRSGGDQAAQAASIQALAEKGVDDTKFVEGEVVSALAFGAFVRFDTAQLGEGLTGEVDGLVHISALADGRTNAVEDVVTIGDKVQVRVRSVEVDAGRISLSMITKEQEDARPAPRQRGEGGGRGGPPDAVTASWTDTGAADWKEQMAEIEQPGFTNTAVIQDRRK</sequence>
<dbReference type="GO" id="GO:0005840">
    <property type="term" value="C:ribosome"/>
    <property type="evidence" value="ECO:0007669"/>
    <property type="project" value="UniProtKB-KW"/>
</dbReference>
<comment type="function">
    <text evidence="1">Associates with the EF-Tu.GDP complex and induces the exchange of GDP to GTP. It remains bound to the aminoacyl-tRNA.EF-Tu.GTP complex up to the GTP hydrolysis stage on the ribosome.</text>
</comment>
<feature type="domain" description="S1 motif" evidence="3">
    <location>
        <begin position="185"/>
        <end position="263"/>
    </location>
</feature>
<dbReference type="PANTHER" id="PTHR10724:SF10">
    <property type="entry name" value="S1 RNA-BINDING DOMAIN-CONTAINING PROTEIN 1"/>
    <property type="match status" value="1"/>
</dbReference>
<dbReference type="FunFam" id="2.40.50.140:FF:000051">
    <property type="entry name" value="RNA-binding transcriptional accessory protein"/>
    <property type="match status" value="1"/>
</dbReference>
<evidence type="ECO:0000259" key="3">
    <source>
        <dbReference type="PROSITE" id="PS50126"/>
    </source>
</evidence>
<keyword evidence="4" id="KW-0687">Ribonucleoprotein</keyword>
<dbReference type="InterPro" id="IPR012340">
    <property type="entry name" value="NA-bd_OB-fold"/>
</dbReference>
<dbReference type="PANTHER" id="PTHR10724">
    <property type="entry name" value="30S RIBOSOMAL PROTEIN S1"/>
    <property type="match status" value="1"/>
</dbReference>
<dbReference type="AlphaFoldDB" id="A0AAD9DFI9"/>